<dbReference type="Gene3D" id="1.10.1670.10">
    <property type="entry name" value="Helix-hairpin-Helix base-excision DNA repair enzymes (C-terminal)"/>
    <property type="match status" value="1"/>
</dbReference>
<dbReference type="Gene3D" id="1.10.340.30">
    <property type="entry name" value="Hypothetical protein, domain 2"/>
    <property type="match status" value="1"/>
</dbReference>
<name>A0A9J6FE82_HAELO</name>
<gene>
    <name evidence="1" type="ORF">HPB48_001569</name>
</gene>
<comment type="caution">
    <text evidence="1">The sequence shown here is derived from an EMBL/GenBank/DDBJ whole genome shotgun (WGS) entry which is preliminary data.</text>
</comment>
<reference evidence="1 2" key="1">
    <citation type="journal article" date="2020" name="Cell">
        <title>Large-Scale Comparative Analyses of Tick Genomes Elucidate Their Genetic Diversity and Vector Capacities.</title>
        <authorList>
            <consortium name="Tick Genome and Microbiome Consortium (TIGMIC)"/>
            <person name="Jia N."/>
            <person name="Wang J."/>
            <person name="Shi W."/>
            <person name="Du L."/>
            <person name="Sun Y."/>
            <person name="Zhan W."/>
            <person name="Jiang J.F."/>
            <person name="Wang Q."/>
            <person name="Zhang B."/>
            <person name="Ji P."/>
            <person name="Bell-Sakyi L."/>
            <person name="Cui X.M."/>
            <person name="Yuan T.T."/>
            <person name="Jiang B.G."/>
            <person name="Yang W.F."/>
            <person name="Lam T.T."/>
            <person name="Chang Q.C."/>
            <person name="Ding S.J."/>
            <person name="Wang X.J."/>
            <person name="Zhu J.G."/>
            <person name="Ruan X.D."/>
            <person name="Zhao L."/>
            <person name="Wei J.T."/>
            <person name="Ye R.Z."/>
            <person name="Que T.C."/>
            <person name="Du C.H."/>
            <person name="Zhou Y.H."/>
            <person name="Cheng J.X."/>
            <person name="Dai P.F."/>
            <person name="Guo W.B."/>
            <person name="Han X.H."/>
            <person name="Huang E.J."/>
            <person name="Li L.F."/>
            <person name="Wei W."/>
            <person name="Gao Y.C."/>
            <person name="Liu J.Z."/>
            <person name="Shao H.Z."/>
            <person name="Wang X."/>
            <person name="Wang C.C."/>
            <person name="Yang T.C."/>
            <person name="Huo Q.B."/>
            <person name="Li W."/>
            <person name="Chen H.Y."/>
            <person name="Chen S.E."/>
            <person name="Zhou L.G."/>
            <person name="Ni X.B."/>
            <person name="Tian J.H."/>
            <person name="Sheng Y."/>
            <person name="Liu T."/>
            <person name="Pan Y.S."/>
            <person name="Xia L.Y."/>
            <person name="Li J."/>
            <person name="Zhao F."/>
            <person name="Cao W.C."/>
        </authorList>
    </citation>
    <scope>NUCLEOTIDE SEQUENCE [LARGE SCALE GENOMIC DNA]</scope>
    <source>
        <strain evidence="1">HaeL-2018</strain>
    </source>
</reference>
<dbReference type="SUPFAM" id="SSF48150">
    <property type="entry name" value="DNA-glycosylase"/>
    <property type="match status" value="1"/>
</dbReference>
<dbReference type="GO" id="GO:0034039">
    <property type="term" value="F:8-oxo-7,8-dihydroguanine DNA N-glycosylase activity"/>
    <property type="evidence" value="ECO:0007669"/>
    <property type="project" value="TreeGrafter"/>
</dbReference>
<dbReference type="PANTHER" id="PTHR10242">
    <property type="entry name" value="8-OXOGUANINE DNA GLYCOSYLASE"/>
    <property type="match status" value="1"/>
</dbReference>
<dbReference type="GO" id="GO:0006285">
    <property type="term" value="P:base-excision repair, AP site formation"/>
    <property type="evidence" value="ECO:0007669"/>
    <property type="project" value="TreeGrafter"/>
</dbReference>
<proteinExistence type="predicted"/>
<sequence length="99" mass="11236">MLAMEGDQWLHGLRTIPYREAHRRLMQLPGVGAKVADCVCLMALDKPEAVPVDIHMWRMATQHYLPHLKSLKNLSPAVYREIGKSDIALMLCLNRPSCN</sequence>
<dbReference type="PANTHER" id="PTHR10242:SF2">
    <property type="entry name" value="N-GLYCOSYLASE_DNA LYASE"/>
    <property type="match status" value="1"/>
</dbReference>
<dbReference type="InterPro" id="IPR011257">
    <property type="entry name" value="DNA_glycosylase"/>
</dbReference>
<dbReference type="VEuPathDB" id="VectorBase:HLOH_040027"/>
<evidence type="ECO:0000313" key="2">
    <source>
        <dbReference type="Proteomes" id="UP000821853"/>
    </source>
</evidence>
<accession>A0A9J6FE82</accession>
<keyword evidence="2" id="KW-1185">Reference proteome</keyword>
<dbReference type="GO" id="GO:0005634">
    <property type="term" value="C:nucleus"/>
    <property type="evidence" value="ECO:0007669"/>
    <property type="project" value="TreeGrafter"/>
</dbReference>
<dbReference type="InterPro" id="IPR052054">
    <property type="entry name" value="Oxidative_DNA_repair_enzyme"/>
</dbReference>
<evidence type="ECO:0000313" key="1">
    <source>
        <dbReference type="EMBL" id="KAH9361211.1"/>
    </source>
</evidence>
<dbReference type="EMBL" id="JABSTR010000001">
    <property type="protein sequence ID" value="KAH9361211.1"/>
    <property type="molecule type" value="Genomic_DNA"/>
</dbReference>
<dbReference type="AlphaFoldDB" id="A0A9J6FE82"/>
<dbReference type="OrthoDB" id="238681at2759"/>
<organism evidence="1 2">
    <name type="scientific">Haemaphysalis longicornis</name>
    <name type="common">Bush tick</name>
    <dbReference type="NCBI Taxonomy" id="44386"/>
    <lineage>
        <taxon>Eukaryota</taxon>
        <taxon>Metazoa</taxon>
        <taxon>Ecdysozoa</taxon>
        <taxon>Arthropoda</taxon>
        <taxon>Chelicerata</taxon>
        <taxon>Arachnida</taxon>
        <taxon>Acari</taxon>
        <taxon>Parasitiformes</taxon>
        <taxon>Ixodida</taxon>
        <taxon>Ixodoidea</taxon>
        <taxon>Ixodidae</taxon>
        <taxon>Haemaphysalinae</taxon>
        <taxon>Haemaphysalis</taxon>
    </lineage>
</organism>
<evidence type="ECO:0008006" key="3">
    <source>
        <dbReference type="Google" id="ProtNLM"/>
    </source>
</evidence>
<dbReference type="Proteomes" id="UP000821853">
    <property type="component" value="Chromosome 1"/>
</dbReference>
<dbReference type="InterPro" id="IPR023170">
    <property type="entry name" value="HhH_base_excis_C"/>
</dbReference>
<protein>
    <recommendedName>
        <fullName evidence="3">N-glycosylase/DNA lyase</fullName>
    </recommendedName>
</protein>